<dbReference type="EMBL" id="JAQIZT010000001">
    <property type="protein sequence ID" value="KAJ7012331.1"/>
    <property type="molecule type" value="Genomic_DNA"/>
</dbReference>
<dbReference type="PANTHER" id="PTHR39757">
    <property type="match status" value="1"/>
</dbReference>
<evidence type="ECO:0000313" key="2">
    <source>
        <dbReference type="Proteomes" id="UP001164929"/>
    </source>
</evidence>
<dbReference type="PANTHER" id="PTHR39757:SF9">
    <property type="entry name" value="CAPSANTHIN_CAPSORUBIN SYNTHASE, CHROMOPLAST PROTEIN"/>
    <property type="match status" value="1"/>
</dbReference>
<dbReference type="AlphaFoldDB" id="A0AAD6RNU2"/>
<protein>
    <submittedName>
        <fullName evidence="1">Uncharacterized protein</fullName>
    </submittedName>
</protein>
<accession>A0AAD6RNU2</accession>
<name>A0AAD6RNU2_9ROSI</name>
<proteinExistence type="predicted"/>
<dbReference type="Pfam" id="PF05834">
    <property type="entry name" value="Lycopene_cycl"/>
    <property type="match status" value="1"/>
</dbReference>
<evidence type="ECO:0000313" key="1">
    <source>
        <dbReference type="EMBL" id="KAJ7012331.1"/>
    </source>
</evidence>
<sequence length="63" mass="7186">MKIICVIVIQELQPFLYAMPFDSNSVFLEETSLVSRPMLSSMEIKSRMAARLGHLGIRIKKCN</sequence>
<dbReference type="Proteomes" id="UP001164929">
    <property type="component" value="Chromosome 1"/>
</dbReference>
<comment type="caution">
    <text evidence="1">The sequence shown here is derived from an EMBL/GenBank/DDBJ whole genome shotgun (WGS) entry which is preliminary data.</text>
</comment>
<gene>
    <name evidence="1" type="ORF">NC653_002398</name>
</gene>
<keyword evidence="2" id="KW-1185">Reference proteome</keyword>
<organism evidence="1 2">
    <name type="scientific">Populus alba x Populus x berolinensis</name>
    <dbReference type="NCBI Taxonomy" id="444605"/>
    <lineage>
        <taxon>Eukaryota</taxon>
        <taxon>Viridiplantae</taxon>
        <taxon>Streptophyta</taxon>
        <taxon>Embryophyta</taxon>
        <taxon>Tracheophyta</taxon>
        <taxon>Spermatophyta</taxon>
        <taxon>Magnoliopsida</taxon>
        <taxon>eudicotyledons</taxon>
        <taxon>Gunneridae</taxon>
        <taxon>Pentapetalae</taxon>
        <taxon>rosids</taxon>
        <taxon>fabids</taxon>
        <taxon>Malpighiales</taxon>
        <taxon>Salicaceae</taxon>
        <taxon>Saliceae</taxon>
        <taxon>Populus</taxon>
    </lineage>
</organism>
<reference evidence="1 2" key="1">
    <citation type="journal article" date="2023" name="Mol. Ecol. Resour.">
        <title>Chromosome-level genome assembly of a triploid poplar Populus alba 'Berolinensis'.</title>
        <authorList>
            <person name="Chen S."/>
            <person name="Yu Y."/>
            <person name="Wang X."/>
            <person name="Wang S."/>
            <person name="Zhang T."/>
            <person name="Zhou Y."/>
            <person name="He R."/>
            <person name="Meng N."/>
            <person name="Wang Y."/>
            <person name="Liu W."/>
            <person name="Liu Z."/>
            <person name="Liu J."/>
            <person name="Guo Q."/>
            <person name="Huang H."/>
            <person name="Sederoff R.R."/>
            <person name="Wang G."/>
            <person name="Qu G."/>
            <person name="Chen S."/>
        </authorList>
    </citation>
    <scope>NUCLEOTIDE SEQUENCE [LARGE SCALE GENOMIC DNA]</scope>
    <source>
        <strain evidence="1">SC-2020</strain>
    </source>
</reference>